<name>A0A841DLY7_9ACTN</name>
<organism evidence="2 3">
    <name type="scientific">Kribbella solani</name>
    <dbReference type="NCBI Taxonomy" id="236067"/>
    <lineage>
        <taxon>Bacteria</taxon>
        <taxon>Bacillati</taxon>
        <taxon>Actinomycetota</taxon>
        <taxon>Actinomycetes</taxon>
        <taxon>Propionibacteriales</taxon>
        <taxon>Kribbellaceae</taxon>
        <taxon>Kribbella</taxon>
    </lineage>
</organism>
<feature type="transmembrane region" description="Helical" evidence="1">
    <location>
        <begin position="37"/>
        <end position="57"/>
    </location>
</feature>
<evidence type="ECO:0008006" key="4">
    <source>
        <dbReference type="Google" id="ProtNLM"/>
    </source>
</evidence>
<sequence>MNDTETRLRDYLNAKAGTVPESAHGPGLAEPTRSRHLPVLLSAAAVVLVVGLAATLLNHVGSGGAEPAGKPPVNPYGPPGALTSDLPRVPYKVINKNSSTLLDGAQAVRLPAGVDTVFSRRVEGGWLADQSDEPGDYKSGVLLANGTFRQVGPELTDMPVLSPDRTQVAMARYVKGANQGQILVVDLATGREIAHTPLGSAPLVRGWNKDGVWFTSGEHDSPPTVGSIHVWQPGDGKPKTVDVPGYSGTLDVPTEPGNVVITTGTMGHECMLAGSLDDGKFVQQRKFCSTSKGAVYPVLAPDGKTMLDTAANQAVNVSTGKTVQFQLPDPIQTWPEPVFEDSANVLVKTERQPKNNRGNGIEQLFRCDVTSGACKLVMKEASNVRLSMP</sequence>
<accession>A0A841DLY7</accession>
<keyword evidence="1" id="KW-0812">Transmembrane</keyword>
<keyword evidence="1" id="KW-1133">Transmembrane helix</keyword>
<dbReference type="Proteomes" id="UP000558997">
    <property type="component" value="Unassembled WGS sequence"/>
</dbReference>
<proteinExistence type="predicted"/>
<evidence type="ECO:0000313" key="2">
    <source>
        <dbReference type="EMBL" id="MBB5979552.1"/>
    </source>
</evidence>
<keyword evidence="1" id="KW-0472">Membrane</keyword>
<dbReference type="Gene3D" id="2.120.10.30">
    <property type="entry name" value="TolB, C-terminal domain"/>
    <property type="match status" value="1"/>
</dbReference>
<dbReference type="SUPFAM" id="SSF50993">
    <property type="entry name" value="Peptidase/esterase 'gauge' domain"/>
    <property type="match status" value="1"/>
</dbReference>
<dbReference type="AlphaFoldDB" id="A0A841DLY7"/>
<dbReference type="InterPro" id="IPR011042">
    <property type="entry name" value="6-blade_b-propeller_TolB-like"/>
</dbReference>
<keyword evidence="3" id="KW-1185">Reference proteome</keyword>
<evidence type="ECO:0000313" key="3">
    <source>
        <dbReference type="Proteomes" id="UP000558997"/>
    </source>
</evidence>
<comment type="caution">
    <text evidence="2">The sequence shown here is derived from an EMBL/GenBank/DDBJ whole genome shotgun (WGS) entry which is preliminary data.</text>
</comment>
<evidence type="ECO:0000256" key="1">
    <source>
        <dbReference type="SAM" id="Phobius"/>
    </source>
</evidence>
<dbReference type="RefSeq" id="WP_184834610.1">
    <property type="nucleotide sequence ID" value="NZ_BAAAVN010000001.1"/>
</dbReference>
<gene>
    <name evidence="2" type="ORF">HDA44_002893</name>
</gene>
<protein>
    <recommendedName>
        <fullName evidence="4">WD40 repeat protein</fullName>
    </recommendedName>
</protein>
<reference evidence="2 3" key="1">
    <citation type="submission" date="2020-08" db="EMBL/GenBank/DDBJ databases">
        <title>Sequencing the genomes of 1000 actinobacteria strains.</title>
        <authorList>
            <person name="Klenk H.-P."/>
        </authorList>
    </citation>
    <scope>NUCLEOTIDE SEQUENCE [LARGE SCALE GENOMIC DNA]</scope>
    <source>
        <strain evidence="2 3">DSM 17294</strain>
    </source>
</reference>
<dbReference type="EMBL" id="JACHNF010000001">
    <property type="protein sequence ID" value="MBB5979552.1"/>
    <property type="molecule type" value="Genomic_DNA"/>
</dbReference>